<dbReference type="OrthoDB" id="9806388at2"/>
<dbReference type="Pfam" id="PF00557">
    <property type="entry name" value="Peptidase_M24"/>
    <property type="match status" value="1"/>
</dbReference>
<reference evidence="3 4" key="1">
    <citation type="submission" date="2015-07" db="EMBL/GenBank/DDBJ databases">
        <title>Genome sequencing of Kibdelosporangium phytohabitans.</title>
        <authorList>
            <person name="Qin S."/>
            <person name="Xing K."/>
        </authorList>
    </citation>
    <scope>NUCLEOTIDE SEQUENCE [LARGE SCALE GENOMIC DNA]</scope>
    <source>
        <strain evidence="3 4">KLBMP1111</strain>
    </source>
</reference>
<dbReference type="PANTHER" id="PTHR46112">
    <property type="entry name" value="AMINOPEPTIDASE"/>
    <property type="match status" value="1"/>
</dbReference>
<dbReference type="InterPro" id="IPR050659">
    <property type="entry name" value="Peptidase_M24B"/>
</dbReference>
<sequence length="401" mass="44036">MADIGKAGSDTPGPAELTRMRAYRLGRVQQALRDAGCAAALLNDPINIRYATDARNMQLWTMHFPSRYLFVPATGPTVLFDYRDAEHLSAGLETIGEVRRAVAVNHISGGPQVADRARSWAAELADLLGSRGPLAIDRTSVPELTALRESGVEVRYAQDILERARMIKSATEIACLRRSISVAEDALTEVAEAGSRPGASENELWAILNRVNAERGGEWIETRLLNSGPRTRPWYQEAGSREIEAGDLVCLDTDMIGPYGYNADVSRTFLVGTGRRTGTQRTLYALAREQLEHNAALLRSGLTFGEFRDRAWTPPDGYHDHSFGYVHGVGLSVEYPQVPPAYEWRTPSYDGTFEAGMVICVESYLTADDGKEGVKLENPYLIQHGGSEQLTSFPFADALDA</sequence>
<feature type="domain" description="Peptidase M24" evidence="1">
    <location>
        <begin position="175"/>
        <end position="383"/>
    </location>
</feature>
<dbReference type="InterPro" id="IPR036005">
    <property type="entry name" value="Creatinase/aminopeptidase-like"/>
</dbReference>
<dbReference type="PANTHER" id="PTHR46112:SF3">
    <property type="entry name" value="AMINOPEPTIDASE YPDF"/>
    <property type="match status" value="1"/>
</dbReference>
<dbReference type="InterPro" id="IPR000994">
    <property type="entry name" value="Pept_M24"/>
</dbReference>
<name>A0A0N9I3B8_9PSEU</name>
<dbReference type="Proteomes" id="UP000063699">
    <property type="component" value="Chromosome"/>
</dbReference>
<protein>
    <recommendedName>
        <fullName evidence="5">Peptidase M24</fullName>
    </recommendedName>
</protein>
<gene>
    <name evidence="3" type="ORF">AOZ06_29880</name>
</gene>
<dbReference type="KEGG" id="kphy:AOZ06_29880"/>
<dbReference type="InterPro" id="IPR000587">
    <property type="entry name" value="Creatinase_N"/>
</dbReference>
<dbReference type="EMBL" id="CP012752">
    <property type="protein sequence ID" value="ALG10544.1"/>
    <property type="molecule type" value="Genomic_DNA"/>
</dbReference>
<proteinExistence type="predicted"/>
<accession>A0A0N9I3B8</accession>
<dbReference type="STRING" id="860235.AOZ06_29880"/>
<evidence type="ECO:0000259" key="2">
    <source>
        <dbReference type="Pfam" id="PF01321"/>
    </source>
</evidence>
<organism evidence="3 4">
    <name type="scientific">Kibdelosporangium phytohabitans</name>
    <dbReference type="NCBI Taxonomy" id="860235"/>
    <lineage>
        <taxon>Bacteria</taxon>
        <taxon>Bacillati</taxon>
        <taxon>Actinomycetota</taxon>
        <taxon>Actinomycetes</taxon>
        <taxon>Pseudonocardiales</taxon>
        <taxon>Pseudonocardiaceae</taxon>
        <taxon>Kibdelosporangium</taxon>
    </lineage>
</organism>
<dbReference type="CDD" id="cd01066">
    <property type="entry name" value="APP_MetAP"/>
    <property type="match status" value="1"/>
</dbReference>
<evidence type="ECO:0000313" key="4">
    <source>
        <dbReference type="Proteomes" id="UP000063699"/>
    </source>
</evidence>
<dbReference type="SUPFAM" id="SSF53092">
    <property type="entry name" value="Creatinase/prolidase N-terminal domain"/>
    <property type="match status" value="1"/>
</dbReference>
<dbReference type="InterPro" id="IPR029149">
    <property type="entry name" value="Creatin/AminoP/Spt16_N"/>
</dbReference>
<feature type="domain" description="Creatinase N-terminal" evidence="2">
    <location>
        <begin position="24"/>
        <end position="167"/>
    </location>
</feature>
<evidence type="ECO:0008006" key="5">
    <source>
        <dbReference type="Google" id="ProtNLM"/>
    </source>
</evidence>
<dbReference type="Gene3D" id="3.40.350.10">
    <property type="entry name" value="Creatinase/prolidase N-terminal domain"/>
    <property type="match status" value="1"/>
</dbReference>
<dbReference type="RefSeq" id="WP_054292447.1">
    <property type="nucleotide sequence ID" value="NZ_CP012752.1"/>
</dbReference>
<dbReference type="AlphaFoldDB" id="A0A0N9I3B8"/>
<dbReference type="Pfam" id="PF01321">
    <property type="entry name" value="Creatinase_N"/>
    <property type="match status" value="1"/>
</dbReference>
<evidence type="ECO:0000313" key="3">
    <source>
        <dbReference type="EMBL" id="ALG10544.1"/>
    </source>
</evidence>
<evidence type="ECO:0000259" key="1">
    <source>
        <dbReference type="Pfam" id="PF00557"/>
    </source>
</evidence>
<dbReference type="Gene3D" id="3.90.230.10">
    <property type="entry name" value="Creatinase/methionine aminopeptidase superfamily"/>
    <property type="match status" value="1"/>
</dbReference>
<dbReference type="SUPFAM" id="SSF55920">
    <property type="entry name" value="Creatinase/aminopeptidase"/>
    <property type="match status" value="1"/>
</dbReference>
<keyword evidence="4" id="KW-1185">Reference proteome</keyword>